<dbReference type="PANTHER" id="PTHR35010">
    <property type="entry name" value="BLL4672 PROTEIN-RELATED"/>
    <property type="match status" value="1"/>
</dbReference>
<dbReference type="Proteomes" id="UP000516028">
    <property type="component" value="Chromosome"/>
</dbReference>
<dbReference type="KEGG" id="daer:H9K75_23155"/>
<feature type="domain" description="HTH cro/C1-type" evidence="1">
    <location>
        <begin position="8"/>
        <end position="62"/>
    </location>
</feature>
<dbReference type="AlphaFoldDB" id="A0A7H0GQV6"/>
<dbReference type="Gene3D" id="3.30.450.180">
    <property type="match status" value="1"/>
</dbReference>
<dbReference type="PANTHER" id="PTHR35010:SF4">
    <property type="entry name" value="BLL5781 PROTEIN"/>
    <property type="match status" value="1"/>
</dbReference>
<evidence type="ECO:0000259" key="1">
    <source>
        <dbReference type="PROSITE" id="PS50943"/>
    </source>
</evidence>
<dbReference type="SUPFAM" id="SSF47413">
    <property type="entry name" value="lambda repressor-like DNA-binding domains"/>
    <property type="match status" value="1"/>
</dbReference>
<dbReference type="EMBL" id="CP060783">
    <property type="protein sequence ID" value="QNP50672.1"/>
    <property type="molecule type" value="Genomic_DNA"/>
</dbReference>
<dbReference type="CDD" id="cd00093">
    <property type="entry name" value="HTH_XRE"/>
    <property type="match status" value="1"/>
</dbReference>
<accession>A0A7H0GQV6</accession>
<reference evidence="2 3" key="1">
    <citation type="submission" date="2020-08" db="EMBL/GenBank/DDBJ databases">
        <title>Genome sequence of Diaphorobacter aerolatus KACC 16536T.</title>
        <authorList>
            <person name="Hyun D.-W."/>
            <person name="Bae J.-W."/>
        </authorList>
    </citation>
    <scope>NUCLEOTIDE SEQUENCE [LARGE SCALE GENOMIC DNA]</scope>
    <source>
        <strain evidence="2 3">KACC 16536</strain>
    </source>
</reference>
<dbReference type="Pfam" id="PF17765">
    <property type="entry name" value="MLTR_LBD"/>
    <property type="match status" value="1"/>
</dbReference>
<dbReference type="SMART" id="SM00530">
    <property type="entry name" value="HTH_XRE"/>
    <property type="match status" value="1"/>
</dbReference>
<dbReference type="Pfam" id="PF01381">
    <property type="entry name" value="HTH_3"/>
    <property type="match status" value="1"/>
</dbReference>
<sequence>MSPVGDLVRSWRQRRRLSQLELAMDAGLSTRHLSFIETGRSCPSPEVLMAIAQQLDIPLRERNTLLLAAGYAPRFPQRSIHATAMQSVRETLTRLLDAHQPYPGLVLDGQWNVVLANNAALKLAELLPDSLRTPTMNIYRASLHPDGLARFTRNLDVWATHLLGNLRRSIENTGDPALSALEAEILEYPRMRDAMRRGATSETQALLVPCVLDVPAGSVSMFTTLTSFGTPQDVTLQELCMELFYPSDAASEQLLRALAA</sequence>
<keyword evidence="3" id="KW-1185">Reference proteome</keyword>
<dbReference type="GO" id="GO:0003677">
    <property type="term" value="F:DNA binding"/>
    <property type="evidence" value="ECO:0007669"/>
    <property type="project" value="InterPro"/>
</dbReference>
<protein>
    <submittedName>
        <fullName evidence="2">Helix-turn-helix transcriptional regulator</fullName>
    </submittedName>
</protein>
<gene>
    <name evidence="2" type="ORF">H9K75_23155</name>
</gene>
<dbReference type="PROSITE" id="PS50943">
    <property type="entry name" value="HTH_CROC1"/>
    <property type="match status" value="1"/>
</dbReference>
<dbReference type="InterPro" id="IPR001387">
    <property type="entry name" value="Cro/C1-type_HTH"/>
</dbReference>
<name>A0A7H0GQV6_9BURK</name>
<proteinExistence type="predicted"/>
<dbReference type="Gene3D" id="1.10.260.40">
    <property type="entry name" value="lambda repressor-like DNA-binding domains"/>
    <property type="match status" value="1"/>
</dbReference>
<dbReference type="InterPro" id="IPR041413">
    <property type="entry name" value="MLTR_LBD"/>
</dbReference>
<evidence type="ECO:0000313" key="3">
    <source>
        <dbReference type="Proteomes" id="UP000516028"/>
    </source>
</evidence>
<evidence type="ECO:0000313" key="2">
    <source>
        <dbReference type="EMBL" id="QNP50672.1"/>
    </source>
</evidence>
<organism evidence="2 3">
    <name type="scientific">Diaphorobacter aerolatus</name>
    <dbReference type="NCBI Taxonomy" id="1288495"/>
    <lineage>
        <taxon>Bacteria</taxon>
        <taxon>Pseudomonadati</taxon>
        <taxon>Pseudomonadota</taxon>
        <taxon>Betaproteobacteria</taxon>
        <taxon>Burkholderiales</taxon>
        <taxon>Comamonadaceae</taxon>
        <taxon>Diaphorobacter</taxon>
    </lineage>
</organism>
<dbReference type="InterPro" id="IPR010982">
    <property type="entry name" value="Lambda_DNA-bd_dom_sf"/>
</dbReference>